<dbReference type="InterPro" id="IPR014976">
    <property type="entry name" value="AbpA_HamA_C"/>
</dbReference>
<dbReference type="EMBL" id="CP003179">
    <property type="protein sequence ID" value="AEW04743.1"/>
    <property type="molecule type" value="Genomic_DNA"/>
</dbReference>
<sequence>MIFRASEGKLGQLINKLPAEYRRCYITDQDLLDRVSTFKRSYSDILREAYIPDEPKIKSAEFAEILSYFLVKEHYQPNYVLKGPKKWRWKEDRNQPVHKTDIVLFAKQADSPSNDDLVVAVEVKAKATQKNSYDPIHDAVKGAHDDSTRRLAATINWLKSQYVKRNNPEAVEYLERFRNPVEHGSYQKHFNAVAVVDEQLAEAELTRPRDLSPYSFSDPFCIIVVSIPSLKTMYENVYEKIPASGGDLF</sequence>
<reference evidence="2 3" key="2">
    <citation type="journal article" date="2012" name="Stand. Genomic Sci.">
        <title>Complete genome sequence of the moderately thermophilic mineral-sulfide-oxidizing firmicute Sulfobacillus acidophilus type strain (NAL(T)).</title>
        <authorList>
            <person name="Anderson I."/>
            <person name="Chertkov O."/>
            <person name="Chen A."/>
            <person name="Saunders E."/>
            <person name="Lapidus A."/>
            <person name="Nolan M."/>
            <person name="Lucas S."/>
            <person name="Hammon N."/>
            <person name="Deshpande S."/>
            <person name="Cheng J.F."/>
            <person name="Han C."/>
            <person name="Tapia R."/>
            <person name="Goodwin L.A."/>
            <person name="Pitluck S."/>
            <person name="Liolios K."/>
            <person name="Pagani I."/>
            <person name="Ivanova N."/>
            <person name="Mikhailova N."/>
            <person name="Pati A."/>
            <person name="Palaniappan K."/>
            <person name="Land M."/>
            <person name="Pan C."/>
            <person name="Rohde M."/>
            <person name="Pukall R."/>
            <person name="Goker M."/>
            <person name="Detter J.C."/>
            <person name="Woyke T."/>
            <person name="Bristow J."/>
            <person name="Eisen J.A."/>
            <person name="Markowitz V."/>
            <person name="Hugenholtz P."/>
            <person name="Kyrpides N.C."/>
            <person name="Klenk H.P."/>
            <person name="Mavromatis K."/>
        </authorList>
    </citation>
    <scope>NUCLEOTIDE SEQUENCE [LARGE SCALE GENOMIC DNA]</scope>
    <source>
        <strain evidence="3">ATCC 700253 / DSM 10332 / NAL</strain>
    </source>
</reference>
<evidence type="ECO:0000313" key="2">
    <source>
        <dbReference type="EMBL" id="AEW04743.1"/>
    </source>
</evidence>
<feature type="domain" description="Anti-bacteriophage protein A/HamA C-terminal" evidence="1">
    <location>
        <begin position="8"/>
        <end position="241"/>
    </location>
</feature>
<name>G8TVA3_SULAD</name>
<proteinExistence type="predicted"/>
<dbReference type="KEGG" id="sap:Sulac_1243"/>
<gene>
    <name evidence="2" type="ordered locus">Sulac_1243</name>
</gene>
<dbReference type="STRING" id="679936.Sulac_1243"/>
<evidence type="ECO:0000313" key="3">
    <source>
        <dbReference type="Proteomes" id="UP000005439"/>
    </source>
</evidence>
<dbReference type="Pfam" id="PF08878">
    <property type="entry name" value="HamA"/>
    <property type="match status" value="1"/>
</dbReference>
<evidence type="ECO:0000259" key="1">
    <source>
        <dbReference type="Pfam" id="PF08878"/>
    </source>
</evidence>
<reference evidence="3" key="1">
    <citation type="submission" date="2011-12" db="EMBL/GenBank/DDBJ databases">
        <title>The complete genome of chromosome of Sulfobacillus acidophilus DSM 10332.</title>
        <authorList>
            <person name="Lucas S."/>
            <person name="Han J."/>
            <person name="Lapidus A."/>
            <person name="Bruce D."/>
            <person name="Goodwin L."/>
            <person name="Pitluck S."/>
            <person name="Peters L."/>
            <person name="Kyrpides N."/>
            <person name="Mavromatis K."/>
            <person name="Ivanova N."/>
            <person name="Mikhailova N."/>
            <person name="Chertkov O."/>
            <person name="Saunders E."/>
            <person name="Detter J.C."/>
            <person name="Tapia R."/>
            <person name="Han C."/>
            <person name="Land M."/>
            <person name="Hauser L."/>
            <person name="Markowitz V."/>
            <person name="Cheng J.-F."/>
            <person name="Hugenholtz P."/>
            <person name="Woyke T."/>
            <person name="Wu D."/>
            <person name="Pukall R."/>
            <person name="Gehrich-Schroeter G."/>
            <person name="Schneider S."/>
            <person name="Klenk H.-P."/>
            <person name="Eisen J.A."/>
        </authorList>
    </citation>
    <scope>NUCLEOTIDE SEQUENCE [LARGE SCALE GENOMIC DNA]</scope>
    <source>
        <strain evidence="3">ATCC 700253 / DSM 10332 / NAL</strain>
    </source>
</reference>
<protein>
    <recommendedName>
        <fullName evidence="1">Anti-bacteriophage protein A/HamA C-terminal domain-containing protein</fullName>
    </recommendedName>
</protein>
<organism evidence="2 3">
    <name type="scientific">Sulfobacillus acidophilus (strain ATCC 700253 / DSM 10332 / NAL)</name>
    <dbReference type="NCBI Taxonomy" id="679936"/>
    <lineage>
        <taxon>Bacteria</taxon>
        <taxon>Bacillati</taxon>
        <taxon>Bacillota</taxon>
        <taxon>Clostridia</taxon>
        <taxon>Eubacteriales</taxon>
        <taxon>Clostridiales Family XVII. Incertae Sedis</taxon>
        <taxon>Sulfobacillus</taxon>
    </lineage>
</organism>
<accession>G8TVA3</accession>
<dbReference type="Proteomes" id="UP000005439">
    <property type="component" value="Chromosome"/>
</dbReference>
<keyword evidence="3" id="KW-1185">Reference proteome</keyword>
<dbReference type="AlphaFoldDB" id="G8TVA3"/>
<dbReference type="HOGENOM" id="CLU_1053323_0_0_9"/>